<proteinExistence type="predicted"/>
<evidence type="ECO:0000259" key="1">
    <source>
        <dbReference type="Pfam" id="PF06114"/>
    </source>
</evidence>
<protein>
    <submittedName>
        <fullName evidence="2">IrrE protein</fullName>
    </submittedName>
</protein>
<dbReference type="Pfam" id="PF06114">
    <property type="entry name" value="Peptidase_M78"/>
    <property type="match status" value="1"/>
</dbReference>
<sequence length="202" mass="23606">MAQNSATNFLLSHNIKSLAFNPKDLNLVSEGIIIDTIENYAKLTNQPITCFIGRNIDDCYVIKSQDYSIILYRENSTVSEEHRTFGIVHELGHIYCGHSSDGQIQEIEANFFAAQVLMPEIVIYYVMYHYLNNKLDYTNLMDMFNVSFDAANKRIATFSRKNFWNSSRNDKLLLSKFKPYIKEYFKQQNKSYDSTYEYLFAI</sequence>
<dbReference type="Gene3D" id="1.10.10.2910">
    <property type="match status" value="1"/>
</dbReference>
<reference evidence="2" key="1">
    <citation type="journal article" date="2021" name="Proc. Natl. Acad. Sci. U.S.A.">
        <title>A Catalog of Tens of Thousands of Viruses from Human Metagenomes Reveals Hidden Associations with Chronic Diseases.</title>
        <authorList>
            <person name="Tisza M.J."/>
            <person name="Buck C.B."/>
        </authorList>
    </citation>
    <scope>NUCLEOTIDE SEQUENCE</scope>
    <source>
        <strain evidence="2">CtfRs3</strain>
    </source>
</reference>
<feature type="domain" description="IrrE N-terminal-like" evidence="1">
    <location>
        <begin position="75"/>
        <end position="155"/>
    </location>
</feature>
<organism evidence="2">
    <name type="scientific">Phage sp. ctfRs3</name>
    <dbReference type="NCBI Taxonomy" id="2826751"/>
    <lineage>
        <taxon>Viruses</taxon>
    </lineage>
</organism>
<accession>A0A8S5QVI4</accession>
<dbReference type="EMBL" id="BK015736">
    <property type="protein sequence ID" value="DAE22660.1"/>
    <property type="molecule type" value="Genomic_DNA"/>
</dbReference>
<dbReference type="InterPro" id="IPR010359">
    <property type="entry name" value="IrrE_HExxH"/>
</dbReference>
<evidence type="ECO:0000313" key="2">
    <source>
        <dbReference type="EMBL" id="DAE22660.1"/>
    </source>
</evidence>
<name>A0A8S5QVI4_9VIRU</name>